<dbReference type="AlphaFoldDB" id="A0A8D8Z2S3"/>
<proteinExistence type="predicted"/>
<protein>
    <submittedName>
        <fullName evidence="1">Uncharacterized protein</fullName>
    </submittedName>
</protein>
<sequence>MSQLSIPRVPCPFSPSRTFVDERRLNTHLVKKHPSHLIGGNQSSTDNEPIRLIKEKLIDAKSNCQVLNRIPKGARFSVADKLCSVIRNCVQSNSVQAWSDLLLFSYMVLCTDQKKKNNLTTKIKQNVSRFVMPTTTLSSRPREIPLSKRVEAKVEAFDLKGAVRILSSSDTVAPHDANTICALQEKHPAADQDLILPDLPPDDMMVLVVDEKSVMKAILSFPNGSAGGLDGLKPQFLKDLTSFSAGEAGRRVLTAITDLCNFILSGYHIPTNPYPYFYWLF</sequence>
<evidence type="ECO:0000313" key="1">
    <source>
        <dbReference type="EMBL" id="CAG6738916.1"/>
    </source>
</evidence>
<dbReference type="EMBL" id="HBUF01410333">
    <property type="protein sequence ID" value="CAG6738916.1"/>
    <property type="molecule type" value="Transcribed_RNA"/>
</dbReference>
<name>A0A8D8Z2S3_9HEMI</name>
<reference evidence="1" key="1">
    <citation type="submission" date="2021-05" db="EMBL/GenBank/DDBJ databases">
        <authorList>
            <person name="Alioto T."/>
            <person name="Alioto T."/>
            <person name="Gomez Garrido J."/>
        </authorList>
    </citation>
    <scope>NUCLEOTIDE SEQUENCE</scope>
</reference>
<organism evidence="1">
    <name type="scientific">Cacopsylla melanoneura</name>
    <dbReference type="NCBI Taxonomy" id="428564"/>
    <lineage>
        <taxon>Eukaryota</taxon>
        <taxon>Metazoa</taxon>
        <taxon>Ecdysozoa</taxon>
        <taxon>Arthropoda</taxon>
        <taxon>Hexapoda</taxon>
        <taxon>Insecta</taxon>
        <taxon>Pterygota</taxon>
        <taxon>Neoptera</taxon>
        <taxon>Paraneoptera</taxon>
        <taxon>Hemiptera</taxon>
        <taxon>Sternorrhyncha</taxon>
        <taxon>Psylloidea</taxon>
        <taxon>Psyllidae</taxon>
        <taxon>Psyllinae</taxon>
        <taxon>Cacopsylla</taxon>
    </lineage>
</organism>
<accession>A0A8D8Z2S3</accession>